<name>A0AAJ0HT54_9PEZI</name>
<dbReference type="InterPro" id="IPR009097">
    <property type="entry name" value="Cyclic_Pdiesterase"/>
</dbReference>
<keyword evidence="3" id="KW-0436">Ligase</keyword>
<feature type="region of interest" description="Disordered" evidence="1">
    <location>
        <begin position="1"/>
        <end position="24"/>
    </location>
</feature>
<dbReference type="Proteomes" id="UP001275084">
    <property type="component" value="Unassembled WGS sequence"/>
</dbReference>
<sequence>MPTTNNSAEQPAEQGFRVRRREPNYPLGVPSKFDPDGNVQPFAGNTIVAHLPPSDKLYNSLLSLHAKLAASSLAHLFALLPPPSWHMTVFEGVCDQVRMPGLWPSDLPLNAPLEQVTAHFAEKLAAFEFVDGEQLPYRLTVTGFSPLFIGIGVSLRLRTPEEEAGFRGLRDRLSKTLLIRAPHHDNYGLHLSLAYFLRYPDEQQKAELLQLLTDHLNGGMAWEFELGAPEFCTYENMYRFDRLSYLGGASLR</sequence>
<dbReference type="Pfam" id="PF08975">
    <property type="entry name" value="2H-phosphodiest"/>
    <property type="match status" value="1"/>
</dbReference>
<keyword evidence="4" id="KW-1185">Reference proteome</keyword>
<gene>
    <name evidence="3" type="ORF">B0T25DRAFT_561355</name>
</gene>
<dbReference type="AlphaFoldDB" id="A0AAJ0HT54"/>
<dbReference type="InterPro" id="IPR015069">
    <property type="entry name" value="2H-PEstase_DUF1868"/>
</dbReference>
<evidence type="ECO:0000313" key="3">
    <source>
        <dbReference type="EMBL" id="KAK3362273.1"/>
    </source>
</evidence>
<dbReference type="GO" id="GO:0016874">
    <property type="term" value="F:ligase activity"/>
    <property type="evidence" value="ECO:0007669"/>
    <property type="project" value="UniProtKB-KW"/>
</dbReference>
<evidence type="ECO:0000313" key="4">
    <source>
        <dbReference type="Proteomes" id="UP001275084"/>
    </source>
</evidence>
<evidence type="ECO:0000259" key="2">
    <source>
        <dbReference type="Pfam" id="PF08975"/>
    </source>
</evidence>
<dbReference type="SUPFAM" id="SSF55144">
    <property type="entry name" value="LigT-like"/>
    <property type="match status" value="1"/>
</dbReference>
<organism evidence="3 4">
    <name type="scientific">Lasiosphaeria hispida</name>
    <dbReference type="NCBI Taxonomy" id="260671"/>
    <lineage>
        <taxon>Eukaryota</taxon>
        <taxon>Fungi</taxon>
        <taxon>Dikarya</taxon>
        <taxon>Ascomycota</taxon>
        <taxon>Pezizomycotina</taxon>
        <taxon>Sordariomycetes</taxon>
        <taxon>Sordariomycetidae</taxon>
        <taxon>Sordariales</taxon>
        <taxon>Lasiosphaeriaceae</taxon>
        <taxon>Lasiosphaeria</taxon>
    </lineage>
</organism>
<evidence type="ECO:0000256" key="1">
    <source>
        <dbReference type="SAM" id="MobiDB-lite"/>
    </source>
</evidence>
<reference evidence="3" key="1">
    <citation type="journal article" date="2023" name="Mol. Phylogenet. Evol.">
        <title>Genome-scale phylogeny and comparative genomics of the fungal order Sordariales.</title>
        <authorList>
            <person name="Hensen N."/>
            <person name="Bonometti L."/>
            <person name="Westerberg I."/>
            <person name="Brannstrom I.O."/>
            <person name="Guillou S."/>
            <person name="Cros-Aarteil S."/>
            <person name="Calhoun S."/>
            <person name="Haridas S."/>
            <person name="Kuo A."/>
            <person name="Mondo S."/>
            <person name="Pangilinan J."/>
            <person name="Riley R."/>
            <person name="LaButti K."/>
            <person name="Andreopoulos B."/>
            <person name="Lipzen A."/>
            <person name="Chen C."/>
            <person name="Yan M."/>
            <person name="Daum C."/>
            <person name="Ng V."/>
            <person name="Clum A."/>
            <person name="Steindorff A."/>
            <person name="Ohm R.A."/>
            <person name="Martin F."/>
            <person name="Silar P."/>
            <person name="Natvig D.O."/>
            <person name="Lalanne C."/>
            <person name="Gautier V."/>
            <person name="Ament-Velasquez S.L."/>
            <person name="Kruys A."/>
            <person name="Hutchinson M.I."/>
            <person name="Powell A.J."/>
            <person name="Barry K."/>
            <person name="Miller A.N."/>
            <person name="Grigoriev I.V."/>
            <person name="Debuchy R."/>
            <person name="Gladieux P."/>
            <person name="Hiltunen Thoren M."/>
            <person name="Johannesson H."/>
        </authorList>
    </citation>
    <scope>NUCLEOTIDE SEQUENCE</scope>
    <source>
        <strain evidence="3">CBS 955.72</strain>
    </source>
</reference>
<comment type="caution">
    <text evidence="3">The sequence shown here is derived from an EMBL/GenBank/DDBJ whole genome shotgun (WGS) entry which is preliminary data.</text>
</comment>
<protein>
    <submittedName>
        <fullName evidence="3">RNA ligase/cyclic nucleotide phosphodiesterase</fullName>
    </submittedName>
</protein>
<feature type="domain" description="DUF1868" evidence="2">
    <location>
        <begin position="32"/>
        <end position="146"/>
    </location>
</feature>
<accession>A0AAJ0HT54</accession>
<proteinExistence type="predicted"/>
<reference evidence="3" key="2">
    <citation type="submission" date="2023-06" db="EMBL/GenBank/DDBJ databases">
        <authorList>
            <consortium name="Lawrence Berkeley National Laboratory"/>
            <person name="Haridas S."/>
            <person name="Hensen N."/>
            <person name="Bonometti L."/>
            <person name="Westerberg I."/>
            <person name="Brannstrom I.O."/>
            <person name="Guillou S."/>
            <person name="Cros-Aarteil S."/>
            <person name="Calhoun S."/>
            <person name="Kuo A."/>
            <person name="Mondo S."/>
            <person name="Pangilinan J."/>
            <person name="Riley R."/>
            <person name="Labutti K."/>
            <person name="Andreopoulos B."/>
            <person name="Lipzen A."/>
            <person name="Chen C."/>
            <person name="Yanf M."/>
            <person name="Daum C."/>
            <person name="Ng V."/>
            <person name="Clum A."/>
            <person name="Steindorff A."/>
            <person name="Ohm R."/>
            <person name="Martin F."/>
            <person name="Silar P."/>
            <person name="Natvig D."/>
            <person name="Lalanne C."/>
            <person name="Gautier V."/>
            <person name="Ament-Velasquez S.L."/>
            <person name="Kruys A."/>
            <person name="Hutchinson M.I."/>
            <person name="Powell A.J."/>
            <person name="Barry K."/>
            <person name="Miller A.N."/>
            <person name="Grigoriev I.V."/>
            <person name="Debuchy R."/>
            <person name="Gladieux P."/>
            <person name="Thoren M.H."/>
            <person name="Johannesson H."/>
        </authorList>
    </citation>
    <scope>NUCLEOTIDE SEQUENCE</scope>
    <source>
        <strain evidence="3">CBS 955.72</strain>
    </source>
</reference>
<dbReference type="Gene3D" id="3.90.1140.10">
    <property type="entry name" value="Cyclic phosphodiesterase"/>
    <property type="match status" value="1"/>
</dbReference>
<dbReference type="EMBL" id="JAUIQD010000001">
    <property type="protein sequence ID" value="KAK3362273.1"/>
    <property type="molecule type" value="Genomic_DNA"/>
</dbReference>